<keyword evidence="3 7" id="KW-0436">Ligase</keyword>
<feature type="active site" description="Nucleophile; for glutaminase activity" evidence="7">
    <location>
        <position position="150"/>
    </location>
</feature>
<dbReference type="NCBIfam" id="TIGR00552">
    <property type="entry name" value="nadE"/>
    <property type="match status" value="1"/>
</dbReference>
<feature type="active site" description="For glutaminase activity" evidence="7">
    <location>
        <position position="112"/>
    </location>
</feature>
<comment type="pathway">
    <text evidence="1 7 8">Cofactor biosynthesis; NAD(+) biosynthesis; NAD(+) from deamido-NAD(+) (L-Gln route): step 1/1.</text>
</comment>
<dbReference type="InterPro" id="IPR014445">
    <property type="entry name" value="Gln-dep_NAD_synthase"/>
</dbReference>
<feature type="binding site" evidence="7">
    <location>
        <position position="398"/>
    </location>
    <ligand>
        <name>ATP</name>
        <dbReference type="ChEBI" id="CHEBI:30616"/>
    </ligand>
</feature>
<feature type="active site" description="Proton acceptor" evidence="9">
    <location>
        <position position="45"/>
    </location>
</feature>
<evidence type="ECO:0000256" key="4">
    <source>
        <dbReference type="ARBA" id="ARBA00022741"/>
    </source>
</evidence>
<evidence type="ECO:0000256" key="2">
    <source>
        <dbReference type="ARBA" id="ARBA00007145"/>
    </source>
</evidence>
<dbReference type="InterPro" id="IPR003010">
    <property type="entry name" value="C-N_Hydrolase"/>
</dbReference>
<dbReference type="Proteomes" id="UP000271705">
    <property type="component" value="Unassembled WGS sequence"/>
</dbReference>
<comment type="caution">
    <text evidence="7">Lacks conserved residue(s) required for the propagation of feature annotation.</text>
</comment>
<evidence type="ECO:0000256" key="9">
    <source>
        <dbReference type="PROSITE-ProRule" id="PRU10139"/>
    </source>
</evidence>
<evidence type="ECO:0000256" key="8">
    <source>
        <dbReference type="PIRNR" id="PIRNR006630"/>
    </source>
</evidence>
<accession>A0A3S0HJR4</accession>
<name>A0A3S0HJR4_STEMA</name>
<dbReference type="GO" id="GO:0008795">
    <property type="term" value="F:NAD+ synthase activity"/>
    <property type="evidence" value="ECO:0007669"/>
    <property type="project" value="UniProtKB-UniRule"/>
</dbReference>
<sequence>MASIRIAMAQFDFPVGDVAGNTERIIEMIGQARDEYGAELVMFPELAVSGYPPEDLLLRPGFLYECEQAMARIATACRGITAVVGWPQAAGAVVYNAASVLRDGLVEQTYRKRELPNYAVFDERRYFDVDPDGGSCVFEVNGVPVGLLICEDLWFAEPLADTVRAGAQLVVVPNASPYERGKHAQRDAVLAARTRESGAAIAYLNVVGGQDALVFDGASVVADGDGTVHPAAAAFVDQWLVVEYDGETRRFMPHVWMDDGDESMDALAWRAVTRGIQDYCRKNGFKKVWLGLSGGIDSAIVLAMAVDAMGAENVTAVRLPSRYTAGLSNDLAAEQCQALGVKLEAVSIEPAFKGLMESLAPMFEGTAPDVTEENLQSRSRGVILMALANKFGGLLLTTGNKSEYAVGYATIYGDMCGGYAPLKDLYKTEVFGLSKWRNTVGGAPVIPPAVISRPPSAELRENQLDQDSLPAYDVLDGILYRYIDQEQSRTEIVAAGYDAAVVDRVLRLVRISEWKRHQAAPGPKVSRRAFGRERRYPISNGYKG</sequence>
<dbReference type="InterPro" id="IPR036526">
    <property type="entry name" value="C-N_Hydrolase_sf"/>
</dbReference>
<feature type="domain" description="CN hydrolase" evidence="11">
    <location>
        <begin position="4"/>
        <end position="246"/>
    </location>
</feature>
<dbReference type="InterPro" id="IPR003694">
    <property type="entry name" value="NAD_synthase"/>
</dbReference>
<dbReference type="CDD" id="cd00553">
    <property type="entry name" value="NAD_synthase"/>
    <property type="match status" value="1"/>
</dbReference>
<dbReference type="GO" id="GO:0000257">
    <property type="term" value="F:nitrilase activity"/>
    <property type="evidence" value="ECO:0007669"/>
    <property type="project" value="UniProtKB-ARBA"/>
</dbReference>
<feature type="binding site" evidence="7">
    <location>
        <position position="374"/>
    </location>
    <ligand>
        <name>deamido-NAD(+)</name>
        <dbReference type="ChEBI" id="CHEBI:58437"/>
        <note>ligand shared between two neighboring subunits</note>
    </ligand>
</feature>
<dbReference type="PIRSF" id="PIRSF006630">
    <property type="entry name" value="NADS_GAT"/>
    <property type="match status" value="1"/>
</dbReference>
<dbReference type="CDD" id="cd07570">
    <property type="entry name" value="GAT_Gln-NAD-synth"/>
    <property type="match status" value="1"/>
</dbReference>
<feature type="binding site" evidence="7">
    <location>
        <position position="176"/>
    </location>
    <ligand>
        <name>L-glutamine</name>
        <dbReference type="ChEBI" id="CHEBI:58359"/>
    </ligand>
</feature>
<feature type="active site" description="Proton acceptor; for glutaminase activity" evidence="7">
    <location>
        <position position="45"/>
    </location>
</feature>
<dbReference type="GO" id="GO:0009435">
    <property type="term" value="P:NAD+ biosynthetic process"/>
    <property type="evidence" value="ECO:0007669"/>
    <property type="project" value="UniProtKB-UniRule"/>
</dbReference>
<dbReference type="EMBL" id="RXLZ01000004">
    <property type="protein sequence ID" value="RTQ91820.1"/>
    <property type="molecule type" value="Genomic_DNA"/>
</dbReference>
<gene>
    <name evidence="7" type="primary">nadE</name>
    <name evidence="12" type="ORF">EKL94_02530</name>
</gene>
<dbReference type="PROSITE" id="PS00920">
    <property type="entry name" value="NITRIL_CHT_1"/>
    <property type="match status" value="1"/>
</dbReference>
<comment type="function">
    <text evidence="7">Catalyzes the ATP-dependent amidation of deamido-NAD to form NAD. Uses L-glutamine as a nitrogen source.</text>
</comment>
<dbReference type="EC" id="6.3.5.1" evidence="7 8"/>
<dbReference type="PANTHER" id="PTHR23090:SF9">
    <property type="entry name" value="GLUTAMINE-DEPENDENT NAD(+) SYNTHETASE"/>
    <property type="match status" value="1"/>
</dbReference>
<dbReference type="PROSITE" id="PS50263">
    <property type="entry name" value="CN_HYDROLASE"/>
    <property type="match status" value="1"/>
</dbReference>
<dbReference type="NCBIfam" id="NF010588">
    <property type="entry name" value="PRK13981.1"/>
    <property type="match status" value="1"/>
</dbReference>
<dbReference type="PANTHER" id="PTHR23090">
    <property type="entry name" value="NH 3 /GLUTAMINE-DEPENDENT NAD + SYNTHETASE"/>
    <property type="match status" value="1"/>
</dbReference>
<feature type="binding site" evidence="7">
    <location>
        <position position="182"/>
    </location>
    <ligand>
        <name>L-glutamine</name>
        <dbReference type="ChEBI" id="CHEBI:58359"/>
    </ligand>
</feature>
<dbReference type="GO" id="GO:0003952">
    <property type="term" value="F:NAD+ synthase (glutamine-hydrolyzing) activity"/>
    <property type="evidence" value="ECO:0007669"/>
    <property type="project" value="UniProtKB-UniRule"/>
</dbReference>
<reference evidence="12 13" key="1">
    <citation type="submission" date="2018-12" db="EMBL/GenBank/DDBJ databases">
        <authorList>
            <person name="Kartti S."/>
            <person name="Manni A."/>
            <person name="Chemao El Fihri M.W."/>
            <person name="Laamarti M."/>
            <person name="Temsamani L."/>
            <person name="El Jamali J.E."/>
            <person name="Ouadghiri M."/>
            <person name="Ibrahimi A."/>
            <person name="Filati-Maltouf A."/>
        </authorList>
    </citation>
    <scope>NUCLEOTIDE SEQUENCE [LARGE SCALE GENOMIC DNA]</scope>
    <source>
        <strain evidence="12 13">MDMC339</strain>
    </source>
</reference>
<keyword evidence="4 7" id="KW-0547">Nucleotide-binding</keyword>
<dbReference type="InterPro" id="IPR000132">
    <property type="entry name" value="Nitrilase/CN_hydratase_CS"/>
</dbReference>
<feature type="binding site" evidence="7">
    <location>
        <position position="403"/>
    </location>
    <ligand>
        <name>deamido-NAD(+)</name>
        <dbReference type="ChEBI" id="CHEBI:58437"/>
        <note>ligand shared between two neighboring subunits</note>
    </ligand>
</feature>
<feature type="binding site" evidence="7">
    <location>
        <position position="515"/>
    </location>
    <ligand>
        <name>deamido-NAD(+)</name>
        <dbReference type="ChEBI" id="CHEBI:58437"/>
        <note>ligand shared between two neighboring subunits</note>
    </ligand>
</feature>
<dbReference type="SUPFAM" id="SSF56317">
    <property type="entry name" value="Carbon-nitrogen hydrolase"/>
    <property type="match status" value="1"/>
</dbReference>
<dbReference type="GO" id="GO:0005737">
    <property type="term" value="C:cytoplasm"/>
    <property type="evidence" value="ECO:0007669"/>
    <property type="project" value="InterPro"/>
</dbReference>
<comment type="similarity">
    <text evidence="2 7 8">In the C-terminal section; belongs to the NAD synthetase family.</text>
</comment>
<comment type="similarity">
    <text evidence="10">Belongs to the NAD synthetase family.</text>
</comment>
<dbReference type="SUPFAM" id="SSF52402">
    <property type="entry name" value="Adenine nucleotide alpha hydrolases-like"/>
    <property type="match status" value="1"/>
</dbReference>
<dbReference type="RefSeq" id="WP_126927848.1">
    <property type="nucleotide sequence ID" value="NZ_RXLZ01000004.1"/>
</dbReference>
<protein>
    <recommendedName>
        <fullName evidence="7 8">Glutamine-dependent NAD(+) synthetase</fullName>
        <ecNumber evidence="7 8">6.3.5.1</ecNumber>
    </recommendedName>
    <alternativeName>
        <fullName evidence="7 8">NAD(+) synthase [glutamine-hydrolyzing]</fullName>
    </alternativeName>
</protein>
<organism evidence="12 13">
    <name type="scientific">Stenotrophomonas maltophilia</name>
    <name type="common">Pseudomonas maltophilia</name>
    <name type="synonym">Xanthomonas maltophilia</name>
    <dbReference type="NCBI Taxonomy" id="40324"/>
    <lineage>
        <taxon>Bacteria</taxon>
        <taxon>Pseudomonadati</taxon>
        <taxon>Pseudomonadota</taxon>
        <taxon>Gammaproteobacteria</taxon>
        <taxon>Lysobacterales</taxon>
        <taxon>Lysobacteraceae</taxon>
        <taxon>Stenotrophomonas</taxon>
        <taxon>Stenotrophomonas maltophilia group</taxon>
    </lineage>
</organism>
<dbReference type="GO" id="GO:0004359">
    <property type="term" value="F:glutaminase activity"/>
    <property type="evidence" value="ECO:0007669"/>
    <property type="project" value="InterPro"/>
</dbReference>
<proteinExistence type="inferred from homology"/>
<dbReference type="GO" id="GO:0005524">
    <property type="term" value="F:ATP binding"/>
    <property type="evidence" value="ECO:0007669"/>
    <property type="project" value="UniProtKB-UniRule"/>
</dbReference>
<comment type="caution">
    <text evidence="12">The sequence shown here is derived from an EMBL/GenBank/DDBJ whole genome shotgun (WGS) entry which is preliminary data.</text>
</comment>
<dbReference type="AlphaFoldDB" id="A0A3S0HJR4"/>
<feature type="binding site" evidence="7">
    <location>
        <position position="118"/>
    </location>
    <ligand>
        <name>L-glutamine</name>
        <dbReference type="ChEBI" id="CHEBI:58359"/>
    </ligand>
</feature>
<dbReference type="HAMAP" id="MF_02090">
    <property type="entry name" value="NadE_glutamine_dep"/>
    <property type="match status" value="1"/>
</dbReference>
<evidence type="ECO:0000313" key="13">
    <source>
        <dbReference type="Proteomes" id="UP000271705"/>
    </source>
</evidence>
<evidence type="ECO:0000313" key="12">
    <source>
        <dbReference type="EMBL" id="RTQ91820.1"/>
    </source>
</evidence>
<feature type="binding site" evidence="7">
    <location>
        <begin position="291"/>
        <end position="298"/>
    </location>
    <ligand>
        <name>ATP</name>
        <dbReference type="ChEBI" id="CHEBI:30616"/>
    </ligand>
</feature>
<evidence type="ECO:0000256" key="10">
    <source>
        <dbReference type="RuleBase" id="RU003811"/>
    </source>
</evidence>
<evidence type="ECO:0000256" key="6">
    <source>
        <dbReference type="ARBA" id="ARBA00023027"/>
    </source>
</evidence>
<evidence type="ECO:0000256" key="7">
    <source>
        <dbReference type="HAMAP-Rule" id="MF_02090"/>
    </source>
</evidence>
<comment type="catalytic activity">
    <reaction evidence="7 8">
        <text>deamido-NAD(+) + L-glutamine + ATP + H2O = L-glutamate + AMP + diphosphate + NAD(+) + H(+)</text>
        <dbReference type="Rhea" id="RHEA:24384"/>
        <dbReference type="ChEBI" id="CHEBI:15377"/>
        <dbReference type="ChEBI" id="CHEBI:15378"/>
        <dbReference type="ChEBI" id="CHEBI:29985"/>
        <dbReference type="ChEBI" id="CHEBI:30616"/>
        <dbReference type="ChEBI" id="CHEBI:33019"/>
        <dbReference type="ChEBI" id="CHEBI:57540"/>
        <dbReference type="ChEBI" id="CHEBI:58359"/>
        <dbReference type="ChEBI" id="CHEBI:58437"/>
        <dbReference type="ChEBI" id="CHEBI:456215"/>
        <dbReference type="EC" id="6.3.5.1"/>
    </reaction>
</comment>
<dbReference type="InterPro" id="IPR014729">
    <property type="entry name" value="Rossmann-like_a/b/a_fold"/>
</dbReference>
<dbReference type="Gene3D" id="3.60.110.10">
    <property type="entry name" value="Carbon-nitrogen hydrolase"/>
    <property type="match status" value="1"/>
</dbReference>
<evidence type="ECO:0000256" key="3">
    <source>
        <dbReference type="ARBA" id="ARBA00022598"/>
    </source>
</evidence>
<dbReference type="Pfam" id="PF02540">
    <property type="entry name" value="NAD_synthase"/>
    <property type="match status" value="1"/>
</dbReference>
<dbReference type="UniPathway" id="UPA00253">
    <property type="reaction ID" value="UER00334"/>
</dbReference>
<dbReference type="InterPro" id="IPR022310">
    <property type="entry name" value="NAD/GMP_synthase"/>
</dbReference>
<dbReference type="Gene3D" id="3.40.50.620">
    <property type="entry name" value="HUPs"/>
    <property type="match status" value="1"/>
</dbReference>
<evidence type="ECO:0000256" key="5">
    <source>
        <dbReference type="ARBA" id="ARBA00022840"/>
    </source>
</evidence>
<evidence type="ECO:0000259" key="11">
    <source>
        <dbReference type="PROSITE" id="PS50263"/>
    </source>
</evidence>
<keyword evidence="6 7" id="KW-0520">NAD</keyword>
<keyword evidence="5 7" id="KW-0067">ATP-binding</keyword>
<evidence type="ECO:0000256" key="1">
    <source>
        <dbReference type="ARBA" id="ARBA00005188"/>
    </source>
</evidence>
<dbReference type="Pfam" id="PF00795">
    <property type="entry name" value="CN_hydrolase"/>
    <property type="match status" value="1"/>
</dbReference>
<dbReference type="FunFam" id="3.40.50.620:FF:000106">
    <property type="entry name" value="Glutamine-dependent NAD(+) synthetase"/>
    <property type="match status" value="1"/>
</dbReference>